<comment type="similarity">
    <text evidence="1">Belongs to the 4-oxalocrotonate tautomerase family.</text>
</comment>
<keyword evidence="2" id="KW-0413">Isomerase</keyword>
<dbReference type="PANTHER" id="PTHR35530">
    <property type="entry name" value="TAUTOMERASE-RELATED"/>
    <property type="match status" value="1"/>
</dbReference>
<dbReference type="GO" id="GO:0016853">
    <property type="term" value="F:isomerase activity"/>
    <property type="evidence" value="ECO:0007669"/>
    <property type="project" value="UniProtKB-KW"/>
</dbReference>
<keyword evidence="5" id="KW-1185">Reference proteome</keyword>
<evidence type="ECO:0000256" key="2">
    <source>
        <dbReference type="ARBA" id="ARBA00023235"/>
    </source>
</evidence>
<dbReference type="SUPFAM" id="SSF55331">
    <property type="entry name" value="Tautomerase/MIF"/>
    <property type="match status" value="1"/>
</dbReference>
<dbReference type="Proteomes" id="UP000663444">
    <property type="component" value="Chromosome"/>
</dbReference>
<dbReference type="InterPro" id="IPR014347">
    <property type="entry name" value="Tautomerase/MIF_sf"/>
</dbReference>
<protein>
    <submittedName>
        <fullName evidence="4">Tautomerase family protein</fullName>
    </submittedName>
</protein>
<name>A0A974SRN7_9RHOO</name>
<accession>A0A974SRN7</accession>
<dbReference type="InterPro" id="IPR004370">
    <property type="entry name" value="4-OT-like_dom"/>
</dbReference>
<feature type="domain" description="4-oxalocrotonate tautomerase-like" evidence="3">
    <location>
        <begin position="68"/>
        <end position="120"/>
    </location>
</feature>
<gene>
    <name evidence="4" type="ORF">IWH25_07580</name>
</gene>
<evidence type="ECO:0000256" key="1">
    <source>
        <dbReference type="ARBA" id="ARBA00006723"/>
    </source>
</evidence>
<dbReference type="PANTHER" id="PTHR35530:SF1">
    <property type="entry name" value="2-HYDROXYMUCONATE TAUTOMERASE"/>
    <property type="match status" value="1"/>
</dbReference>
<evidence type="ECO:0000259" key="3">
    <source>
        <dbReference type="Pfam" id="PF01361"/>
    </source>
</evidence>
<reference evidence="4" key="1">
    <citation type="submission" date="2020-11" db="EMBL/GenBank/DDBJ databases">
        <title>Azospira restricta DSM 18626 genome sequence.</title>
        <authorList>
            <person name="Moe W.M."/>
        </authorList>
    </citation>
    <scope>NUCLEOTIDE SEQUENCE</scope>
    <source>
        <strain evidence="4">DSM 18626</strain>
    </source>
</reference>
<organism evidence="4 5">
    <name type="scientific">Azospira restricta</name>
    <dbReference type="NCBI Taxonomy" id="404405"/>
    <lineage>
        <taxon>Bacteria</taxon>
        <taxon>Pseudomonadati</taxon>
        <taxon>Pseudomonadota</taxon>
        <taxon>Betaproteobacteria</taxon>
        <taxon>Rhodocyclales</taxon>
        <taxon>Rhodocyclaceae</taxon>
        <taxon>Azospira</taxon>
    </lineage>
</organism>
<evidence type="ECO:0000313" key="5">
    <source>
        <dbReference type="Proteomes" id="UP000663444"/>
    </source>
</evidence>
<dbReference type="Pfam" id="PF01361">
    <property type="entry name" value="Tautomerase"/>
    <property type="match status" value="2"/>
</dbReference>
<evidence type="ECO:0000313" key="4">
    <source>
        <dbReference type="EMBL" id="QRJ65184.1"/>
    </source>
</evidence>
<sequence>MPFIRITLGRPADAATRQRLGRRATDLIVDLLGKRRDVTAVLVEDAGEAAWLIGGEHVAGGATPAHCDIAITAGTNTPAEKARTIAALHALLAETLGDVPEASYVVIRELPAENWGYAGRTQAARRLAATTP</sequence>
<proteinExistence type="inferred from homology"/>
<dbReference type="RefSeq" id="WP_203388708.1">
    <property type="nucleotide sequence ID" value="NZ_CP064781.1"/>
</dbReference>
<dbReference type="KEGG" id="ares:IWH25_07580"/>
<dbReference type="Gene3D" id="3.30.429.10">
    <property type="entry name" value="Macrophage Migration Inhibitory Factor"/>
    <property type="match status" value="2"/>
</dbReference>
<dbReference type="AlphaFoldDB" id="A0A974SRN7"/>
<feature type="domain" description="4-oxalocrotonate tautomerase-like" evidence="3">
    <location>
        <begin position="2"/>
        <end position="58"/>
    </location>
</feature>
<dbReference type="EMBL" id="CP064781">
    <property type="protein sequence ID" value="QRJ65184.1"/>
    <property type="molecule type" value="Genomic_DNA"/>
</dbReference>